<comment type="caution">
    <text evidence="2">The sequence shown here is derived from an EMBL/GenBank/DDBJ whole genome shotgun (WGS) entry which is preliminary data.</text>
</comment>
<dbReference type="AlphaFoldDB" id="A0A9D1MUV9"/>
<name>A0A9D1MUV9_9FIRM</name>
<evidence type="ECO:0000259" key="1">
    <source>
        <dbReference type="PROSITE" id="PS51462"/>
    </source>
</evidence>
<gene>
    <name evidence="2" type="ORF">IAD23_05890</name>
</gene>
<dbReference type="SUPFAM" id="SSF55811">
    <property type="entry name" value="Nudix"/>
    <property type="match status" value="1"/>
</dbReference>
<reference evidence="2" key="1">
    <citation type="submission" date="2020-10" db="EMBL/GenBank/DDBJ databases">
        <authorList>
            <person name="Gilroy R."/>
        </authorList>
    </citation>
    <scope>NUCLEOTIDE SEQUENCE</scope>
    <source>
        <strain evidence="2">CHK176-6737</strain>
    </source>
</reference>
<dbReference type="InterPro" id="IPR000086">
    <property type="entry name" value="NUDIX_hydrolase_dom"/>
</dbReference>
<evidence type="ECO:0000313" key="3">
    <source>
        <dbReference type="Proteomes" id="UP000824125"/>
    </source>
</evidence>
<accession>A0A9D1MUV9</accession>
<dbReference type="EMBL" id="DVNM01000032">
    <property type="protein sequence ID" value="HIU69473.1"/>
    <property type="molecule type" value="Genomic_DNA"/>
</dbReference>
<dbReference type="Proteomes" id="UP000824125">
    <property type="component" value="Unassembled WGS sequence"/>
</dbReference>
<evidence type="ECO:0000313" key="2">
    <source>
        <dbReference type="EMBL" id="HIU69473.1"/>
    </source>
</evidence>
<dbReference type="CDD" id="cd04664">
    <property type="entry name" value="NUDIX_DHNTPase_like"/>
    <property type="match status" value="1"/>
</dbReference>
<proteinExistence type="predicted"/>
<sequence length="155" mass="17556">MARLAYQVLVLPYFISPAASGQSVLYALFRRRDTSVWQFIAGGGETGDACTLDSAKREAWEEARIPFSSKYTQLQTTCSIAAECFKNAAALWGESCFVIPEYSFAVMVQKQDLALSDEHTEYMWADYETASRMLRYDSNRVALYELNSRLRMGLV</sequence>
<protein>
    <submittedName>
        <fullName evidence="2">NUDIX domain-containing protein</fullName>
    </submittedName>
</protein>
<dbReference type="InterPro" id="IPR015797">
    <property type="entry name" value="NUDIX_hydrolase-like_dom_sf"/>
</dbReference>
<dbReference type="Gene3D" id="3.90.79.10">
    <property type="entry name" value="Nucleoside Triphosphate Pyrophosphohydrolase"/>
    <property type="match status" value="1"/>
</dbReference>
<reference evidence="2" key="2">
    <citation type="journal article" date="2021" name="PeerJ">
        <title>Extensive microbial diversity within the chicken gut microbiome revealed by metagenomics and culture.</title>
        <authorList>
            <person name="Gilroy R."/>
            <person name="Ravi A."/>
            <person name="Getino M."/>
            <person name="Pursley I."/>
            <person name="Horton D.L."/>
            <person name="Alikhan N.F."/>
            <person name="Baker D."/>
            <person name="Gharbi K."/>
            <person name="Hall N."/>
            <person name="Watson M."/>
            <person name="Adriaenssens E.M."/>
            <person name="Foster-Nyarko E."/>
            <person name="Jarju S."/>
            <person name="Secka A."/>
            <person name="Antonio M."/>
            <person name="Oren A."/>
            <person name="Chaudhuri R.R."/>
            <person name="La Ragione R."/>
            <person name="Hildebrand F."/>
            <person name="Pallen M.J."/>
        </authorList>
    </citation>
    <scope>NUCLEOTIDE SEQUENCE</scope>
    <source>
        <strain evidence="2">CHK176-6737</strain>
    </source>
</reference>
<organism evidence="2 3">
    <name type="scientific">Candidatus Scybalenecus merdavium</name>
    <dbReference type="NCBI Taxonomy" id="2840939"/>
    <lineage>
        <taxon>Bacteria</taxon>
        <taxon>Bacillati</taxon>
        <taxon>Bacillota</taxon>
        <taxon>Clostridia</taxon>
        <taxon>Eubacteriales</taxon>
        <taxon>Oscillospiraceae</taxon>
        <taxon>Oscillospiraceae incertae sedis</taxon>
        <taxon>Candidatus Scybalenecus</taxon>
    </lineage>
</organism>
<feature type="domain" description="Nudix hydrolase" evidence="1">
    <location>
        <begin position="1"/>
        <end position="147"/>
    </location>
</feature>
<dbReference type="PROSITE" id="PS51462">
    <property type="entry name" value="NUDIX"/>
    <property type="match status" value="1"/>
</dbReference>